<dbReference type="PANTHER" id="PTHR32089">
    <property type="entry name" value="METHYL-ACCEPTING CHEMOTAXIS PROTEIN MCPB"/>
    <property type="match status" value="1"/>
</dbReference>
<accession>A0ABW8SZ87</accession>
<evidence type="ECO:0000256" key="5">
    <source>
        <dbReference type="SAM" id="MobiDB-lite"/>
    </source>
</evidence>
<feature type="transmembrane region" description="Helical" evidence="6">
    <location>
        <begin position="186"/>
        <end position="208"/>
    </location>
</feature>
<name>A0ABW8SZ87_9CLOT</name>
<comment type="caution">
    <text evidence="9">The sequence shown here is derived from an EMBL/GenBank/DDBJ whole genome shotgun (WGS) entry which is preliminary data.</text>
</comment>
<keyword evidence="6" id="KW-1133">Transmembrane helix</keyword>
<gene>
    <name evidence="9" type="ORF">ACJDUG_00315</name>
</gene>
<feature type="coiled-coil region" evidence="4">
    <location>
        <begin position="149"/>
        <end position="176"/>
    </location>
</feature>
<keyword evidence="6" id="KW-0812">Transmembrane</keyword>
<dbReference type="Pfam" id="PF12729">
    <property type="entry name" value="4HB_MCP_1"/>
    <property type="match status" value="1"/>
</dbReference>
<dbReference type="InterPro" id="IPR004090">
    <property type="entry name" value="Chemotax_Me-accpt_rcpt"/>
</dbReference>
<dbReference type="RefSeq" id="WP_406767882.1">
    <property type="nucleotide sequence ID" value="NZ_JBJHZZ010000001.1"/>
</dbReference>
<keyword evidence="1 3" id="KW-0807">Transducer</keyword>
<evidence type="ECO:0000256" key="6">
    <source>
        <dbReference type="SAM" id="Phobius"/>
    </source>
</evidence>
<reference evidence="9 10" key="1">
    <citation type="submission" date="2024-11" db="EMBL/GenBank/DDBJ databases">
        <authorList>
            <person name="Heng Y.C."/>
            <person name="Lim A.C.H."/>
            <person name="Lee J.K.Y."/>
            <person name="Kittelmann S."/>
        </authorList>
    </citation>
    <scope>NUCLEOTIDE SEQUENCE [LARGE SCALE GENOMIC DNA]</scope>
    <source>
        <strain evidence="9 10">WILCCON 0185</strain>
    </source>
</reference>
<dbReference type="PROSITE" id="PS50885">
    <property type="entry name" value="HAMP"/>
    <property type="match status" value="1"/>
</dbReference>
<feature type="transmembrane region" description="Helical" evidence="6">
    <location>
        <begin position="12"/>
        <end position="34"/>
    </location>
</feature>
<keyword evidence="4" id="KW-0175">Coiled coil</keyword>
<dbReference type="PROSITE" id="PS50111">
    <property type="entry name" value="CHEMOTAXIS_TRANSDUC_2"/>
    <property type="match status" value="1"/>
</dbReference>
<dbReference type="EMBL" id="JBJHZZ010000001">
    <property type="protein sequence ID" value="MFL0245416.1"/>
    <property type="molecule type" value="Genomic_DNA"/>
</dbReference>
<dbReference type="Pfam" id="PF00015">
    <property type="entry name" value="MCPsignal"/>
    <property type="match status" value="1"/>
</dbReference>
<dbReference type="PANTHER" id="PTHR32089:SF112">
    <property type="entry name" value="LYSOZYME-LIKE PROTEIN-RELATED"/>
    <property type="match status" value="1"/>
</dbReference>
<dbReference type="InterPro" id="IPR024478">
    <property type="entry name" value="HlyB_4HB_MCP"/>
</dbReference>
<evidence type="ECO:0000256" key="4">
    <source>
        <dbReference type="SAM" id="Coils"/>
    </source>
</evidence>
<comment type="similarity">
    <text evidence="2">Belongs to the methyl-accepting chemotaxis (MCP) protein family.</text>
</comment>
<evidence type="ECO:0000259" key="8">
    <source>
        <dbReference type="PROSITE" id="PS50885"/>
    </source>
</evidence>
<keyword evidence="10" id="KW-1185">Reference proteome</keyword>
<evidence type="ECO:0000313" key="10">
    <source>
        <dbReference type="Proteomes" id="UP001623591"/>
    </source>
</evidence>
<feature type="domain" description="HAMP" evidence="8">
    <location>
        <begin position="209"/>
        <end position="261"/>
    </location>
</feature>
<evidence type="ECO:0000256" key="3">
    <source>
        <dbReference type="PROSITE-ProRule" id="PRU00284"/>
    </source>
</evidence>
<keyword evidence="6" id="KW-0472">Membrane</keyword>
<dbReference type="InterPro" id="IPR003660">
    <property type="entry name" value="HAMP_dom"/>
</dbReference>
<dbReference type="PRINTS" id="PR00260">
    <property type="entry name" value="CHEMTRNSDUCR"/>
</dbReference>
<dbReference type="Gene3D" id="1.10.287.950">
    <property type="entry name" value="Methyl-accepting chemotaxis protein"/>
    <property type="match status" value="1"/>
</dbReference>
<feature type="domain" description="Methyl-accepting transducer" evidence="7">
    <location>
        <begin position="280"/>
        <end position="537"/>
    </location>
</feature>
<sequence>MMKSLKNLKITTSFKIISIFAAVLLIVIGAVGYWSMKTINDNLKYVLDNNLVPVSMTGNMRSDFLKIDLEVSKAALGALDINTSSTVDMYKKDMENSEKEYRKINISSFEKTKLDELDGFEKSFFDIWDNVVVQTGNSEKLNESDSSHLADISTKIETLLQNLAQYNENQANTKRTESIAAYKSGLYTMLAIIIAAFIMFLVIAYIVIKMVQMASKNMISTLEAVSTGDFTVHIDEFSNNEFGIMKKTLRKTLDGVSNMIKTIQDKITLLDQGAIKLSSVSDEMSLSSRNVAAAIGEVASGTSSQADDLMEVSKVLYDFGNQLDNIVHSIGNVDNNSRKINEMTKSGNNNMVNLTLSIENISSTFNSFINGIMNLNQNINKVNEITGLINGIAEQTNLLALNASIEAARAGEAGKGFAVVADEIRKLAEQSKVSSDNISQLISGVSQESSNIKNSAYTVNDEFKHQMTLINTAVKTYEEILMAINEVIIQIEEVNTSAQSLNGGKDNIINRLDAVSTVAQEVSASSEEISASTEEMEASSDEVANTSKQLNEMAKTIINEVSKFKL</sequence>
<dbReference type="InterPro" id="IPR004089">
    <property type="entry name" value="MCPsignal_dom"/>
</dbReference>
<evidence type="ECO:0000256" key="1">
    <source>
        <dbReference type="ARBA" id="ARBA00023224"/>
    </source>
</evidence>
<feature type="region of interest" description="Disordered" evidence="5">
    <location>
        <begin position="525"/>
        <end position="544"/>
    </location>
</feature>
<organism evidence="9 10">
    <name type="scientific">Candidatus Clostridium stratigraminis</name>
    <dbReference type="NCBI Taxonomy" id="3381661"/>
    <lineage>
        <taxon>Bacteria</taxon>
        <taxon>Bacillati</taxon>
        <taxon>Bacillota</taxon>
        <taxon>Clostridia</taxon>
        <taxon>Eubacteriales</taxon>
        <taxon>Clostridiaceae</taxon>
        <taxon>Clostridium</taxon>
    </lineage>
</organism>
<dbReference type="SUPFAM" id="SSF58104">
    <property type="entry name" value="Methyl-accepting chemotaxis protein (MCP) signaling domain"/>
    <property type="match status" value="1"/>
</dbReference>
<evidence type="ECO:0000313" key="9">
    <source>
        <dbReference type="EMBL" id="MFL0245416.1"/>
    </source>
</evidence>
<proteinExistence type="inferred from homology"/>
<evidence type="ECO:0000259" key="7">
    <source>
        <dbReference type="PROSITE" id="PS50111"/>
    </source>
</evidence>
<evidence type="ECO:0000256" key="2">
    <source>
        <dbReference type="ARBA" id="ARBA00029447"/>
    </source>
</evidence>
<protein>
    <submittedName>
        <fullName evidence="9">Methyl-accepting chemotaxis protein</fullName>
    </submittedName>
</protein>
<dbReference type="Proteomes" id="UP001623591">
    <property type="component" value="Unassembled WGS sequence"/>
</dbReference>
<dbReference type="SMART" id="SM00283">
    <property type="entry name" value="MA"/>
    <property type="match status" value="1"/>
</dbReference>